<dbReference type="InterPro" id="IPR036291">
    <property type="entry name" value="NAD(P)-bd_dom_sf"/>
</dbReference>
<feature type="domain" description="DUF1731" evidence="3">
    <location>
        <begin position="253"/>
        <end position="291"/>
    </location>
</feature>
<dbReference type="Pfam" id="PF08338">
    <property type="entry name" value="DUF1731"/>
    <property type="match status" value="1"/>
</dbReference>
<dbReference type="InterPro" id="IPR010099">
    <property type="entry name" value="SDR39U1"/>
</dbReference>
<dbReference type="PANTHER" id="PTHR11092:SF0">
    <property type="entry name" value="EPIMERASE FAMILY PROTEIN SDR39U1"/>
    <property type="match status" value="1"/>
</dbReference>
<comment type="similarity">
    <text evidence="1">Belongs to the NAD(P)-dependent epimerase/dehydratase family. SDR39U1 subfamily.</text>
</comment>
<dbReference type="NCBIfam" id="TIGR01777">
    <property type="entry name" value="yfcH"/>
    <property type="match status" value="1"/>
</dbReference>
<dbReference type="InterPro" id="IPR013549">
    <property type="entry name" value="DUF1731"/>
</dbReference>
<name>A0A1B8Q5P0_MORLA</name>
<dbReference type="PANTHER" id="PTHR11092">
    <property type="entry name" value="SUGAR NUCLEOTIDE EPIMERASE RELATED"/>
    <property type="match status" value="1"/>
</dbReference>
<organism evidence="4 5">
    <name type="scientific">Moraxella lacunata</name>
    <dbReference type="NCBI Taxonomy" id="477"/>
    <lineage>
        <taxon>Bacteria</taxon>
        <taxon>Pseudomonadati</taxon>
        <taxon>Pseudomonadota</taxon>
        <taxon>Gammaproteobacteria</taxon>
        <taxon>Moraxellales</taxon>
        <taxon>Moraxellaceae</taxon>
        <taxon>Moraxella</taxon>
    </lineage>
</organism>
<dbReference type="AlphaFoldDB" id="A0A1B8Q5P0"/>
<evidence type="ECO:0000259" key="3">
    <source>
        <dbReference type="Pfam" id="PF08338"/>
    </source>
</evidence>
<dbReference type="Pfam" id="PF01370">
    <property type="entry name" value="Epimerase"/>
    <property type="match status" value="1"/>
</dbReference>
<accession>A0A1B8Q5P0</accession>
<reference evidence="4 5" key="1">
    <citation type="submission" date="2016-06" db="EMBL/GenBank/DDBJ databases">
        <title>Draft genome of Moraxella lacunata CCUG 57757A.</title>
        <authorList>
            <person name="Salva-Serra F."/>
            <person name="Engstrom-Jakobsson H."/>
            <person name="Thorell K."/>
            <person name="Gonzales-Siles L."/>
            <person name="Karlsson R."/>
            <person name="Boulund F."/>
            <person name="Engstrand L."/>
            <person name="Kristiansson E."/>
            <person name="Moore E."/>
        </authorList>
    </citation>
    <scope>NUCLEOTIDE SEQUENCE [LARGE SCALE GENOMIC DNA]</scope>
    <source>
        <strain evidence="4 5">CCUG 57757A</strain>
    </source>
</reference>
<dbReference type="Gene3D" id="3.40.50.720">
    <property type="entry name" value="NAD(P)-binding Rossmann-like Domain"/>
    <property type="match status" value="1"/>
</dbReference>
<feature type="domain" description="NAD-dependent epimerase/dehydratase" evidence="2">
    <location>
        <begin position="3"/>
        <end position="216"/>
    </location>
</feature>
<dbReference type="EMBL" id="LZMS01000037">
    <property type="protein sequence ID" value="OBX65071.1"/>
    <property type="molecule type" value="Genomic_DNA"/>
</dbReference>
<sequence length="299" mass="33034">MNILITGGSGFLGRQLTPALLNLGHHVIWISQNPDKITPLNNIKVIDYNALKTLSTPIDVIINLAGAGIADKRWSDKQKRRFFDSRTNPTLAILDFIKNNPTSLLISGSAIGYYGVSDNAIFDENSSPICQDFASELCQTWENLALSATDICPTKVAIIRTGVVLDPNGGMMTRLLPAFKMGLGGRLGNGKQVLSFISLSDWVRAVLFIITKNKSDDLPIRQFYNLTSPNPITNADFTKAIGQLLNKPTLFHLPSWFLSLLLGEMATLLIDGQKVFPNQLLSMGFEFQDKSIYFLENQL</sequence>
<protein>
    <submittedName>
        <fullName evidence="4">TIGR01777 family protein</fullName>
    </submittedName>
</protein>
<comment type="caution">
    <text evidence="4">The sequence shown here is derived from an EMBL/GenBank/DDBJ whole genome shotgun (WGS) entry which is preliminary data.</text>
</comment>
<dbReference type="RefSeq" id="WP_065255436.1">
    <property type="nucleotide sequence ID" value="NZ_JARDJM010000001.1"/>
</dbReference>
<evidence type="ECO:0000256" key="1">
    <source>
        <dbReference type="ARBA" id="ARBA00009353"/>
    </source>
</evidence>
<dbReference type="Proteomes" id="UP000092607">
    <property type="component" value="Unassembled WGS sequence"/>
</dbReference>
<dbReference type="SUPFAM" id="SSF51735">
    <property type="entry name" value="NAD(P)-binding Rossmann-fold domains"/>
    <property type="match status" value="1"/>
</dbReference>
<evidence type="ECO:0000313" key="4">
    <source>
        <dbReference type="EMBL" id="OBX65071.1"/>
    </source>
</evidence>
<evidence type="ECO:0000313" key="5">
    <source>
        <dbReference type="Proteomes" id="UP000092607"/>
    </source>
</evidence>
<gene>
    <name evidence="4" type="ORF">A9309_03160</name>
</gene>
<evidence type="ECO:0000259" key="2">
    <source>
        <dbReference type="Pfam" id="PF01370"/>
    </source>
</evidence>
<proteinExistence type="inferred from homology"/>
<dbReference type="InterPro" id="IPR001509">
    <property type="entry name" value="Epimerase_deHydtase"/>
</dbReference>
<dbReference type="OrthoDB" id="9801773at2"/>